<dbReference type="AlphaFoldDB" id="A0A0D0CMD4"/>
<dbReference type="HOGENOM" id="CLU_1603282_0_0_1"/>
<evidence type="ECO:0000256" key="1">
    <source>
        <dbReference type="SAM" id="SignalP"/>
    </source>
</evidence>
<gene>
    <name evidence="2" type="ORF">PAXRUDRAFT_429621</name>
</gene>
<name>A0A0D0CMD4_9AGAM</name>
<organism evidence="2 3">
    <name type="scientific">Paxillus rubicundulus Ve08.2h10</name>
    <dbReference type="NCBI Taxonomy" id="930991"/>
    <lineage>
        <taxon>Eukaryota</taxon>
        <taxon>Fungi</taxon>
        <taxon>Dikarya</taxon>
        <taxon>Basidiomycota</taxon>
        <taxon>Agaricomycotina</taxon>
        <taxon>Agaricomycetes</taxon>
        <taxon>Agaricomycetidae</taxon>
        <taxon>Boletales</taxon>
        <taxon>Paxilineae</taxon>
        <taxon>Paxillaceae</taxon>
        <taxon>Paxillus</taxon>
    </lineage>
</organism>
<feature type="signal peptide" evidence="1">
    <location>
        <begin position="1"/>
        <end position="24"/>
    </location>
</feature>
<dbReference type="Proteomes" id="UP000054538">
    <property type="component" value="Unassembled WGS sequence"/>
</dbReference>
<dbReference type="OrthoDB" id="10555948at2759"/>
<feature type="chain" id="PRO_5002208720" description="Secreted protein" evidence="1">
    <location>
        <begin position="25"/>
        <end position="166"/>
    </location>
</feature>
<reference evidence="3" key="2">
    <citation type="submission" date="2015-01" db="EMBL/GenBank/DDBJ databases">
        <title>Evolutionary Origins and Diversification of the Mycorrhizal Mutualists.</title>
        <authorList>
            <consortium name="DOE Joint Genome Institute"/>
            <consortium name="Mycorrhizal Genomics Consortium"/>
            <person name="Kohler A."/>
            <person name="Kuo A."/>
            <person name="Nagy L.G."/>
            <person name="Floudas D."/>
            <person name="Copeland A."/>
            <person name="Barry K.W."/>
            <person name="Cichocki N."/>
            <person name="Veneault-Fourrey C."/>
            <person name="LaButti K."/>
            <person name="Lindquist E.A."/>
            <person name="Lipzen A."/>
            <person name="Lundell T."/>
            <person name="Morin E."/>
            <person name="Murat C."/>
            <person name="Riley R."/>
            <person name="Ohm R."/>
            <person name="Sun H."/>
            <person name="Tunlid A."/>
            <person name="Henrissat B."/>
            <person name="Grigoriev I.V."/>
            <person name="Hibbett D.S."/>
            <person name="Martin F."/>
        </authorList>
    </citation>
    <scope>NUCLEOTIDE SEQUENCE [LARGE SCALE GENOMIC DNA]</scope>
    <source>
        <strain evidence="3">Ve08.2h10</strain>
    </source>
</reference>
<sequence>MKTFLTLLAAIISLSAYTLVGVHAKCAICPKTVAGAPLKSQCTQSGGDITRCQTGTKKRRGERLTGASMTKMEPAIVVVRLARAKVARARAVDVRAHARHTNIVENTVVSYYAFTQQRVNMFCLATIMCGIYHLWRTEPKSCVPSFAVNDSPGVKPWCRPVQGSNL</sequence>
<evidence type="ECO:0008006" key="4">
    <source>
        <dbReference type="Google" id="ProtNLM"/>
    </source>
</evidence>
<keyword evidence="1" id="KW-0732">Signal</keyword>
<dbReference type="InParanoid" id="A0A0D0CMD4"/>
<dbReference type="EMBL" id="KN827497">
    <property type="protein sequence ID" value="KIK76428.1"/>
    <property type="molecule type" value="Genomic_DNA"/>
</dbReference>
<evidence type="ECO:0000313" key="2">
    <source>
        <dbReference type="EMBL" id="KIK76428.1"/>
    </source>
</evidence>
<protein>
    <recommendedName>
        <fullName evidence="4">Secreted protein</fullName>
    </recommendedName>
</protein>
<keyword evidence="3" id="KW-1185">Reference proteome</keyword>
<evidence type="ECO:0000313" key="3">
    <source>
        <dbReference type="Proteomes" id="UP000054538"/>
    </source>
</evidence>
<accession>A0A0D0CMD4</accession>
<reference evidence="2 3" key="1">
    <citation type="submission" date="2014-04" db="EMBL/GenBank/DDBJ databases">
        <authorList>
            <consortium name="DOE Joint Genome Institute"/>
            <person name="Kuo A."/>
            <person name="Kohler A."/>
            <person name="Jargeat P."/>
            <person name="Nagy L.G."/>
            <person name="Floudas D."/>
            <person name="Copeland A."/>
            <person name="Barry K.W."/>
            <person name="Cichocki N."/>
            <person name="Veneault-Fourrey C."/>
            <person name="LaButti K."/>
            <person name="Lindquist E.A."/>
            <person name="Lipzen A."/>
            <person name="Lundell T."/>
            <person name="Morin E."/>
            <person name="Murat C."/>
            <person name="Sun H."/>
            <person name="Tunlid A."/>
            <person name="Henrissat B."/>
            <person name="Grigoriev I.V."/>
            <person name="Hibbett D.S."/>
            <person name="Martin F."/>
            <person name="Nordberg H.P."/>
            <person name="Cantor M.N."/>
            <person name="Hua S.X."/>
        </authorList>
    </citation>
    <scope>NUCLEOTIDE SEQUENCE [LARGE SCALE GENOMIC DNA]</scope>
    <source>
        <strain evidence="2 3">Ve08.2h10</strain>
    </source>
</reference>
<proteinExistence type="predicted"/>